<sequence length="109" mass="12318">MLTVMIFVFLIGYLCIALEHPLKVNKAGTALLTGTILWVLYTFAAPDLIPTASAEEFKEFLDAYPAIADLPFVEQCTRFVVEHQVLDSIGEIAETLIFFDWRDDYRGVD</sequence>
<dbReference type="AlphaFoldDB" id="A0A0F5J6G1"/>
<comment type="caution">
    <text evidence="1">The sequence shown here is derived from an EMBL/GenBank/DDBJ whole genome shotgun (WGS) entry which is preliminary data.</text>
</comment>
<name>A0A0F5J6G1_9BACT</name>
<dbReference type="HOGENOM" id="CLU_2181356_0_0_10"/>
<reference evidence="1 2" key="1">
    <citation type="submission" date="2013-04" db="EMBL/GenBank/DDBJ databases">
        <title>The Genome Sequence of Parabacteroides goldsteinii DSM 19448.</title>
        <authorList>
            <consortium name="The Broad Institute Genomics Platform"/>
            <person name="Earl A."/>
            <person name="Ward D."/>
            <person name="Feldgarden M."/>
            <person name="Gevers D."/>
            <person name="Martens E."/>
            <person name="Sakamoto M."/>
            <person name="Benno Y."/>
            <person name="Song Y."/>
            <person name="Liu C."/>
            <person name="Lee J."/>
            <person name="Bolanos M."/>
            <person name="Vaisanen M.L."/>
            <person name="Finegold S.M."/>
            <person name="Walker B."/>
            <person name="Young S."/>
            <person name="Zeng Q."/>
            <person name="Gargeya S."/>
            <person name="Fitzgerald M."/>
            <person name="Haas B."/>
            <person name="Abouelleil A."/>
            <person name="Allen A.W."/>
            <person name="Alvarado L."/>
            <person name="Arachchi H.M."/>
            <person name="Berlin A.M."/>
            <person name="Chapman S.B."/>
            <person name="Gainer-Dewar J."/>
            <person name="Goldberg J."/>
            <person name="Griggs A."/>
            <person name="Gujja S."/>
            <person name="Hansen M."/>
            <person name="Howarth C."/>
            <person name="Imamovic A."/>
            <person name="Ireland A."/>
            <person name="Larimer J."/>
            <person name="McCowan C."/>
            <person name="Murphy C."/>
            <person name="Pearson M."/>
            <person name="Poon T.W."/>
            <person name="Priest M."/>
            <person name="Roberts A."/>
            <person name="Saif S."/>
            <person name="Shea T."/>
            <person name="Sisk P."/>
            <person name="Sykes S."/>
            <person name="Wortman J."/>
            <person name="Nusbaum C."/>
            <person name="Birren B."/>
        </authorList>
    </citation>
    <scope>NUCLEOTIDE SEQUENCE [LARGE SCALE GENOMIC DNA]</scope>
    <source>
        <strain evidence="1 2">DSM 19448</strain>
    </source>
</reference>
<evidence type="ECO:0000313" key="1">
    <source>
        <dbReference type="EMBL" id="KKB53379.1"/>
    </source>
</evidence>
<dbReference type="Proteomes" id="UP000033047">
    <property type="component" value="Unassembled WGS sequence"/>
</dbReference>
<dbReference type="STRING" id="927665.HMPREF1535_02919"/>
<organism evidence="1 2">
    <name type="scientific">Parabacteroides goldsteinii DSM 19448 = WAL 12034</name>
    <dbReference type="NCBI Taxonomy" id="927665"/>
    <lineage>
        <taxon>Bacteria</taxon>
        <taxon>Pseudomonadati</taxon>
        <taxon>Bacteroidota</taxon>
        <taxon>Bacteroidia</taxon>
        <taxon>Bacteroidales</taxon>
        <taxon>Tannerellaceae</taxon>
        <taxon>Parabacteroides</taxon>
    </lineage>
</organism>
<protein>
    <submittedName>
        <fullName evidence="1">Uncharacterized protein</fullName>
    </submittedName>
</protein>
<accession>A0A0F5J6G1</accession>
<dbReference type="EMBL" id="AQHV01000014">
    <property type="protein sequence ID" value="KKB53379.1"/>
    <property type="molecule type" value="Genomic_DNA"/>
</dbReference>
<dbReference type="PATRIC" id="fig|927665.4.peg.2994"/>
<evidence type="ECO:0000313" key="2">
    <source>
        <dbReference type="Proteomes" id="UP000033047"/>
    </source>
</evidence>
<gene>
    <name evidence="1" type="ORF">HMPREF1535_02919</name>
</gene>
<proteinExistence type="predicted"/>